<dbReference type="EMBL" id="BLSD01000043">
    <property type="protein sequence ID" value="GFP39301.1"/>
    <property type="molecule type" value="Genomic_DNA"/>
</dbReference>
<dbReference type="InterPro" id="IPR036509">
    <property type="entry name" value="Met_Sox_Rdtase_MsrA_sf"/>
</dbReference>
<comment type="catalytic activity">
    <reaction evidence="5 8">
        <text>L-methionyl-[protein] + [thioredoxin]-disulfide + H2O = L-methionyl-(S)-S-oxide-[protein] + [thioredoxin]-dithiol</text>
        <dbReference type="Rhea" id="RHEA:14217"/>
        <dbReference type="Rhea" id="RHEA-COMP:10698"/>
        <dbReference type="Rhea" id="RHEA-COMP:10700"/>
        <dbReference type="Rhea" id="RHEA-COMP:12313"/>
        <dbReference type="Rhea" id="RHEA-COMP:12315"/>
        <dbReference type="ChEBI" id="CHEBI:15377"/>
        <dbReference type="ChEBI" id="CHEBI:16044"/>
        <dbReference type="ChEBI" id="CHEBI:29950"/>
        <dbReference type="ChEBI" id="CHEBI:44120"/>
        <dbReference type="ChEBI" id="CHEBI:50058"/>
        <dbReference type="EC" id="1.8.4.11"/>
    </reaction>
</comment>
<dbReference type="Pfam" id="PF13495">
    <property type="entry name" value="Phage_int_SAM_4"/>
    <property type="match status" value="1"/>
</dbReference>
<evidence type="ECO:0000256" key="1">
    <source>
        <dbReference type="ARBA" id="ARBA00005591"/>
    </source>
</evidence>
<dbReference type="AlphaFoldDB" id="A0A6V8NS47"/>
<dbReference type="Proteomes" id="UP000574717">
    <property type="component" value="Unassembled WGS sequence"/>
</dbReference>
<dbReference type="GO" id="GO:0003677">
    <property type="term" value="F:DNA binding"/>
    <property type="evidence" value="ECO:0007669"/>
    <property type="project" value="UniProtKB-UniRule"/>
</dbReference>
<comment type="similarity">
    <text evidence="1 8">Belongs to the MsrA Met sulfoxide reductase family.</text>
</comment>
<dbReference type="Gene3D" id="3.30.1060.10">
    <property type="entry name" value="Peptide methionine sulphoxide reductase MsrA"/>
    <property type="match status" value="1"/>
</dbReference>
<evidence type="ECO:0000256" key="2">
    <source>
        <dbReference type="ARBA" id="ARBA00023002"/>
    </source>
</evidence>
<comment type="caution">
    <text evidence="14">The sequence shown here is derived from an EMBL/GenBank/DDBJ whole genome shotgun (WGS) entry which is preliminary data.</text>
</comment>
<dbReference type="PROSITE" id="PS51790">
    <property type="entry name" value="MSRB"/>
    <property type="match status" value="1"/>
</dbReference>
<protein>
    <recommendedName>
        <fullName evidence="8">Peptide methionine sulfoxide reductase MsrA</fullName>
        <shortName evidence="8">Protein-methionine-S-oxide reductase</shortName>
        <ecNumber evidence="8">1.8.4.11</ecNumber>
    </recommendedName>
    <alternativeName>
        <fullName evidence="8">Peptide-methionine (S)-S-oxide reductase</fullName>
        <shortName evidence="8">Peptide Met(O) reductase</shortName>
    </alternativeName>
</protein>
<dbReference type="InterPro" id="IPR044068">
    <property type="entry name" value="CB"/>
</dbReference>
<accession>A0A6V8NS47</accession>
<dbReference type="SUPFAM" id="SSF51316">
    <property type="entry name" value="Mss4-like"/>
    <property type="match status" value="1"/>
</dbReference>
<name>A0A6V8NS47_9ACTN</name>
<comment type="function">
    <text evidence="8">Has an important function as a repair enzyme for proteins that have been inactivated by oxidation. Catalyzes the reversible oxidation-reduction of methionine sulfoxide in proteins to methionine.</text>
</comment>
<feature type="active site" evidence="8">
    <location>
        <position position="274"/>
    </location>
</feature>
<dbReference type="EMBL" id="BLRU01000084">
    <property type="protein sequence ID" value="GFP19482.1"/>
    <property type="molecule type" value="Genomic_DNA"/>
</dbReference>
<comment type="catalytic activity">
    <reaction evidence="6">
        <text>L-methionyl-[protein] + [thioredoxin]-disulfide + H2O = L-methionyl-(R)-S-oxide-[protein] + [thioredoxin]-dithiol</text>
        <dbReference type="Rhea" id="RHEA:24164"/>
        <dbReference type="Rhea" id="RHEA-COMP:10698"/>
        <dbReference type="Rhea" id="RHEA-COMP:10700"/>
        <dbReference type="Rhea" id="RHEA-COMP:12313"/>
        <dbReference type="Rhea" id="RHEA-COMP:12314"/>
        <dbReference type="ChEBI" id="CHEBI:15377"/>
        <dbReference type="ChEBI" id="CHEBI:16044"/>
        <dbReference type="ChEBI" id="CHEBI:29950"/>
        <dbReference type="ChEBI" id="CHEBI:45764"/>
        <dbReference type="ChEBI" id="CHEBI:50058"/>
        <dbReference type="EC" id="1.8.4.12"/>
    </reaction>
</comment>
<gene>
    <name evidence="8" type="primary">msrA</name>
    <name evidence="13" type="ORF">HKBW3S03_00987</name>
    <name evidence="14" type="ORF">HKBW3S09_00635</name>
    <name evidence="15" type="ORF">HKBW3S47_01000</name>
</gene>
<dbReference type="SUPFAM" id="SSF55068">
    <property type="entry name" value="Peptide methionine sulfoxide reductase"/>
    <property type="match status" value="1"/>
</dbReference>
<evidence type="ECO:0000256" key="7">
    <source>
        <dbReference type="ARBA" id="ARBA00048782"/>
    </source>
</evidence>
<keyword evidence="3 9" id="KW-0238">DNA-binding</keyword>
<feature type="domain" description="MsrB" evidence="11">
    <location>
        <begin position="139"/>
        <end position="259"/>
    </location>
</feature>
<dbReference type="PROSITE" id="PS51900">
    <property type="entry name" value="CB"/>
    <property type="match status" value="1"/>
</dbReference>
<comment type="catalytic activity">
    <reaction evidence="7 8">
        <text>[thioredoxin]-disulfide + L-methionine + H2O = L-methionine (S)-S-oxide + [thioredoxin]-dithiol</text>
        <dbReference type="Rhea" id="RHEA:19993"/>
        <dbReference type="Rhea" id="RHEA-COMP:10698"/>
        <dbReference type="Rhea" id="RHEA-COMP:10700"/>
        <dbReference type="ChEBI" id="CHEBI:15377"/>
        <dbReference type="ChEBI" id="CHEBI:29950"/>
        <dbReference type="ChEBI" id="CHEBI:50058"/>
        <dbReference type="ChEBI" id="CHEBI:57844"/>
        <dbReference type="ChEBI" id="CHEBI:58772"/>
        <dbReference type="EC" id="1.8.4.11"/>
    </reaction>
</comment>
<proteinExistence type="inferred from homology"/>
<dbReference type="Pfam" id="PF01641">
    <property type="entry name" value="SelR"/>
    <property type="match status" value="1"/>
</dbReference>
<dbReference type="PANTHER" id="PTHR43774">
    <property type="entry name" value="PEPTIDE METHIONINE SULFOXIDE REDUCTASE"/>
    <property type="match status" value="1"/>
</dbReference>
<evidence type="ECO:0000256" key="4">
    <source>
        <dbReference type="ARBA" id="ARBA00023268"/>
    </source>
</evidence>
<dbReference type="Gene3D" id="2.170.150.20">
    <property type="entry name" value="Peptide methionine sulfoxide reductase"/>
    <property type="match status" value="1"/>
</dbReference>
<dbReference type="PANTHER" id="PTHR43774:SF1">
    <property type="entry name" value="PEPTIDE METHIONINE SULFOXIDE REDUCTASE MSRA 2"/>
    <property type="match status" value="1"/>
</dbReference>
<keyword evidence="2 8" id="KW-0560">Oxidoreductase</keyword>
<dbReference type="GO" id="GO:0008113">
    <property type="term" value="F:peptide-methionine (S)-S-oxide reductase activity"/>
    <property type="evidence" value="ECO:0007669"/>
    <property type="project" value="UniProtKB-UniRule"/>
</dbReference>
<dbReference type="NCBIfam" id="NF004036">
    <property type="entry name" value="PRK05508.1"/>
    <property type="match status" value="1"/>
</dbReference>
<keyword evidence="4" id="KW-0511">Multifunctional enzyme</keyword>
<evidence type="ECO:0000256" key="6">
    <source>
        <dbReference type="ARBA" id="ARBA00048488"/>
    </source>
</evidence>
<evidence type="ECO:0000256" key="9">
    <source>
        <dbReference type="PROSITE-ProRule" id="PRU01248"/>
    </source>
</evidence>
<evidence type="ECO:0000313" key="14">
    <source>
        <dbReference type="EMBL" id="GFP23168.1"/>
    </source>
</evidence>
<evidence type="ECO:0000313" key="18">
    <source>
        <dbReference type="Proteomes" id="UP000585609"/>
    </source>
</evidence>
<evidence type="ECO:0000256" key="8">
    <source>
        <dbReference type="HAMAP-Rule" id="MF_01401"/>
    </source>
</evidence>
<sequence length="423" mass="48108">MPNTSVVNHMRTRPGMTPVRSSVGDARPKLLDQLREALRSQHYSRRTKQTYCLWVKRFIYFHNVRHPAEMAEPEINAFLTNLAVKEKVAASTQNQALSALLFLLEAGYDIRTIQKLLGHKDVSTTMIYLISCSEVPVVDEKTYTKLSAEEERVIVHKGTEAPFSGKYNDFFEKGSYHCKRCNARLYSSGDKFASSCGWPSFDDEIKGAIRRQKDVDGRRTEILCANCGAHLGHVFEGEELTEKNIRYCTNSISLIFVPNRKEPHIAKAYFAGGCFWGVEHLFEHKDGVISAISGYMGGSVGNPAYQDGSYGNTGHLEVVEVAYDVGKVSYENLVKFFFEIHDPTQADGQGPDIGEHYLSAIFFNNEDEKMTAHKLIDILKNKAYKVVTRVLPASTFWKAEEYHQNYYDNNKKKPYCHVYEKKF</sequence>
<feature type="domain" description="Core-binding (CB)" evidence="12">
    <location>
        <begin position="25"/>
        <end position="108"/>
    </location>
</feature>
<dbReference type="InterPro" id="IPR004107">
    <property type="entry name" value="Integrase_SAM-like_N"/>
</dbReference>
<reference evidence="16 17" key="1">
    <citation type="journal article" date="2020" name="Front. Microbiol.">
        <title>Single-cell genomics of novel Actinobacteria with the Wood-Ljungdahl pathway discovered in a serpentinizing system.</title>
        <authorList>
            <person name="Merino N."/>
            <person name="Kawai M."/>
            <person name="Boyd E.S."/>
            <person name="Colman D.R."/>
            <person name="McGlynn S.E."/>
            <person name="Nealson K.H."/>
            <person name="Kurokawa K."/>
            <person name="Hongoh Y."/>
        </authorList>
    </citation>
    <scope>NUCLEOTIDE SEQUENCE [LARGE SCALE GENOMIC DNA]</scope>
    <source>
        <strain evidence="13 17">S03</strain>
        <strain evidence="14 18">S09_30</strain>
        <strain evidence="15 16">S47</strain>
    </source>
</reference>
<dbReference type="EC" id="1.8.4.11" evidence="8"/>
<evidence type="ECO:0000259" key="12">
    <source>
        <dbReference type="PROSITE" id="PS51900"/>
    </source>
</evidence>
<dbReference type="InterPro" id="IPR011057">
    <property type="entry name" value="Mss4-like_sf"/>
</dbReference>
<dbReference type="NCBIfam" id="NF004042">
    <property type="entry name" value="PRK05550.1"/>
    <property type="match status" value="1"/>
</dbReference>
<dbReference type="InterPro" id="IPR002579">
    <property type="entry name" value="Met_Sox_Rdtase_MsrB_dom"/>
</dbReference>
<dbReference type="GO" id="GO:0033743">
    <property type="term" value="F:peptide-methionine (R)-S-oxide reductase activity"/>
    <property type="evidence" value="ECO:0007669"/>
    <property type="project" value="UniProtKB-EC"/>
</dbReference>
<dbReference type="NCBIfam" id="TIGR00357">
    <property type="entry name" value="peptide-methionine (R)-S-oxide reductase MsrB"/>
    <property type="match status" value="1"/>
</dbReference>
<dbReference type="Gene3D" id="1.10.150.130">
    <property type="match status" value="1"/>
</dbReference>
<dbReference type="InterPro" id="IPR011010">
    <property type="entry name" value="DNA_brk_join_enz"/>
</dbReference>
<dbReference type="InterPro" id="IPR002569">
    <property type="entry name" value="Met_Sox_Rdtase_MsrA_dom"/>
</dbReference>
<dbReference type="InterPro" id="IPR010998">
    <property type="entry name" value="Integrase_recombinase_N"/>
</dbReference>
<evidence type="ECO:0000313" key="17">
    <source>
        <dbReference type="Proteomes" id="UP000574717"/>
    </source>
</evidence>
<dbReference type="Pfam" id="PF01625">
    <property type="entry name" value="PMSR"/>
    <property type="match status" value="1"/>
</dbReference>
<evidence type="ECO:0000256" key="5">
    <source>
        <dbReference type="ARBA" id="ARBA00047806"/>
    </source>
</evidence>
<evidence type="ECO:0000259" key="11">
    <source>
        <dbReference type="PROSITE" id="PS51790"/>
    </source>
</evidence>
<evidence type="ECO:0000313" key="13">
    <source>
        <dbReference type="EMBL" id="GFP19482.1"/>
    </source>
</evidence>
<dbReference type="Proteomes" id="UP000569018">
    <property type="component" value="Unassembled WGS sequence"/>
</dbReference>
<dbReference type="HAMAP" id="MF_01401">
    <property type="entry name" value="MsrA"/>
    <property type="match status" value="1"/>
</dbReference>
<dbReference type="SUPFAM" id="SSF56349">
    <property type="entry name" value="DNA breaking-rejoining enzymes"/>
    <property type="match status" value="1"/>
</dbReference>
<dbReference type="NCBIfam" id="TIGR00401">
    <property type="entry name" value="msrA"/>
    <property type="match status" value="1"/>
</dbReference>
<feature type="region of interest" description="Disordered" evidence="10">
    <location>
        <begin position="1"/>
        <end position="22"/>
    </location>
</feature>
<evidence type="ECO:0000313" key="16">
    <source>
        <dbReference type="Proteomes" id="UP000569018"/>
    </source>
</evidence>
<dbReference type="RefSeq" id="WP_176235663.1">
    <property type="nucleotide sequence ID" value="NZ_BLRU01000084.1"/>
</dbReference>
<dbReference type="Proteomes" id="UP000585609">
    <property type="component" value="Unassembled WGS sequence"/>
</dbReference>
<evidence type="ECO:0000256" key="10">
    <source>
        <dbReference type="SAM" id="MobiDB-lite"/>
    </source>
</evidence>
<dbReference type="GO" id="GO:0015074">
    <property type="term" value="P:DNA integration"/>
    <property type="evidence" value="ECO:0007669"/>
    <property type="project" value="UniProtKB-KW"/>
</dbReference>
<evidence type="ECO:0000256" key="3">
    <source>
        <dbReference type="ARBA" id="ARBA00023125"/>
    </source>
</evidence>
<dbReference type="GO" id="GO:0006310">
    <property type="term" value="P:DNA recombination"/>
    <property type="evidence" value="ECO:0007669"/>
    <property type="project" value="InterPro"/>
</dbReference>
<evidence type="ECO:0000313" key="15">
    <source>
        <dbReference type="EMBL" id="GFP39301.1"/>
    </source>
</evidence>
<organism evidence="14 18">
    <name type="scientific">Candidatus Hakubella thermalkaliphila</name>
    <dbReference type="NCBI Taxonomy" id="2754717"/>
    <lineage>
        <taxon>Bacteria</taxon>
        <taxon>Bacillati</taxon>
        <taxon>Actinomycetota</taxon>
        <taxon>Actinomycetota incertae sedis</taxon>
        <taxon>Candidatus Hakubellales</taxon>
        <taxon>Candidatus Hakubellaceae</taxon>
        <taxon>Candidatus Hakubella</taxon>
    </lineage>
</organism>
<dbReference type="EMBL" id="BLRW01000061">
    <property type="protein sequence ID" value="GFP23168.1"/>
    <property type="molecule type" value="Genomic_DNA"/>
</dbReference>